<evidence type="ECO:0000313" key="10">
    <source>
        <dbReference type="Proteomes" id="UP000507470"/>
    </source>
</evidence>
<feature type="region of interest" description="Disordered" evidence="7">
    <location>
        <begin position="766"/>
        <end position="790"/>
    </location>
</feature>
<protein>
    <submittedName>
        <fullName evidence="9">SLC44A2_4_5</fullName>
    </submittedName>
</protein>
<evidence type="ECO:0000256" key="2">
    <source>
        <dbReference type="ARBA" id="ARBA00007168"/>
    </source>
</evidence>
<sequence length="803" mass="90300">MSKTNKVAPENETYQYDPDFEGPIKNRSCTDIICCLLFIIFVGGLAIISYFAFKYGDPSLLLNPVNSDGEMCGQGNQQGKDYLFFFDMVTCGRMGVGVFVKGCPTPQICVSQCPGVNFIYDPLGDGTQFSNSVYCKDTYASQSLSDIIDNEICPTYYLKSEPVIKRCTPSILVDFINNAGNLLTKVQGENLTGVVDSSGNSLSNDIISTGLDAFGIFLKAKEYAEKIIEDVVTTWWMILLGILIAMILSLIWIIIMRWIAGIMVWFTIFAFVGAFGFATYYCLWNYFQLKDTNETFTMNFSVVNFSFSKPKMLLAFGIIAGIILTIILLILLFLCQRIRIAIALIKEGSRAVGSMMFTLIWPLIPFLLQLIVFGYWLTIAVYLASTGRAQSFAFNNKSVYAYPNGSWKFDEITSATSQLFGEVCDDTSGNQTDSEFCTFLKNQEENFVLYSQIYNLFMLFWLINFSIALGQMVLAGAFASYYWTFFKPEDLPLFPLSGSLWRSFRYHIGSLAFGSLIIAIIQMIRVVLEYLDHKIKGKENPVAKVLLKCLKCCFWCLEKVMKFLNKNAYIMNHKSFTDLSRFHCIYVINRVVVIDKVTDFLLFIGILVVVAASGAFAFLFFDGRITFLSSYTPTLNFYVVPIVLVIIGAYIIASAFFSVYGMAVDTLFLCFLEDLERNDGSADKPYYMSSQLMKIVGKKNGLPTKDFQGLPTKDFQGLPTKDFQGLPTKDFQGLPTKDFQGLPTKDFQGLPTKDFQGLPTKDFQGLPTKDFQGLPTKDFQGLPTKDFQGLPTKDFQGLPIPFL</sequence>
<gene>
    <name evidence="9" type="ORF">MCOR_11162</name>
</gene>
<dbReference type="GO" id="GO:0016020">
    <property type="term" value="C:membrane"/>
    <property type="evidence" value="ECO:0007669"/>
    <property type="project" value="UniProtKB-SubCell"/>
</dbReference>
<feature type="region of interest" description="Disordered" evidence="7">
    <location>
        <begin position="716"/>
        <end position="752"/>
    </location>
</feature>
<feature type="transmembrane region" description="Helical" evidence="8">
    <location>
        <begin position="366"/>
        <end position="384"/>
    </location>
</feature>
<dbReference type="Pfam" id="PF04515">
    <property type="entry name" value="Choline_transpo"/>
    <property type="match status" value="1"/>
</dbReference>
<keyword evidence="4 8" id="KW-1133">Transmembrane helix</keyword>
<evidence type="ECO:0000256" key="1">
    <source>
        <dbReference type="ARBA" id="ARBA00004141"/>
    </source>
</evidence>
<feature type="transmembrane region" description="Helical" evidence="8">
    <location>
        <begin position="600"/>
        <end position="621"/>
    </location>
</feature>
<evidence type="ECO:0000256" key="3">
    <source>
        <dbReference type="ARBA" id="ARBA00022692"/>
    </source>
</evidence>
<feature type="transmembrane region" description="Helical" evidence="8">
    <location>
        <begin position="504"/>
        <end position="528"/>
    </location>
</feature>
<dbReference type="GO" id="GO:0022857">
    <property type="term" value="F:transmembrane transporter activity"/>
    <property type="evidence" value="ECO:0007669"/>
    <property type="project" value="InterPro"/>
</dbReference>
<feature type="transmembrane region" description="Helical" evidence="8">
    <location>
        <begin position="262"/>
        <end position="287"/>
    </location>
</feature>
<comment type="subcellular location">
    <subcellularLocation>
        <location evidence="1">Membrane</location>
        <topology evidence="1">Multi-pass membrane protein</topology>
    </subcellularLocation>
</comment>
<evidence type="ECO:0000256" key="4">
    <source>
        <dbReference type="ARBA" id="ARBA00022989"/>
    </source>
</evidence>
<keyword evidence="10" id="KW-1185">Reference proteome</keyword>
<reference evidence="9 10" key="1">
    <citation type="submission" date="2020-06" db="EMBL/GenBank/DDBJ databases">
        <authorList>
            <person name="Li R."/>
            <person name="Bekaert M."/>
        </authorList>
    </citation>
    <scope>NUCLEOTIDE SEQUENCE [LARGE SCALE GENOMIC DNA]</scope>
    <source>
        <strain evidence="10">wild</strain>
    </source>
</reference>
<evidence type="ECO:0000256" key="6">
    <source>
        <dbReference type="ARBA" id="ARBA00023180"/>
    </source>
</evidence>
<dbReference type="Proteomes" id="UP000507470">
    <property type="component" value="Unassembled WGS sequence"/>
</dbReference>
<evidence type="ECO:0000313" key="9">
    <source>
        <dbReference type="EMBL" id="CAC5373358.1"/>
    </source>
</evidence>
<proteinExistence type="inferred from homology"/>
<keyword evidence="5 8" id="KW-0472">Membrane</keyword>
<dbReference type="OrthoDB" id="420519at2759"/>
<dbReference type="InterPro" id="IPR007603">
    <property type="entry name" value="Choline_transptr-like"/>
</dbReference>
<keyword evidence="6" id="KW-0325">Glycoprotein</keyword>
<accession>A0A6J8AU63</accession>
<comment type="similarity">
    <text evidence="2">Belongs to the CTL (choline transporter-like) family.</text>
</comment>
<dbReference type="AlphaFoldDB" id="A0A6J8AU63"/>
<organism evidence="9 10">
    <name type="scientific">Mytilus coruscus</name>
    <name type="common">Sea mussel</name>
    <dbReference type="NCBI Taxonomy" id="42192"/>
    <lineage>
        <taxon>Eukaryota</taxon>
        <taxon>Metazoa</taxon>
        <taxon>Spiralia</taxon>
        <taxon>Lophotrochozoa</taxon>
        <taxon>Mollusca</taxon>
        <taxon>Bivalvia</taxon>
        <taxon>Autobranchia</taxon>
        <taxon>Pteriomorphia</taxon>
        <taxon>Mytilida</taxon>
        <taxon>Mytiloidea</taxon>
        <taxon>Mytilidae</taxon>
        <taxon>Mytilinae</taxon>
        <taxon>Mytilus</taxon>
    </lineage>
</organism>
<evidence type="ECO:0000256" key="7">
    <source>
        <dbReference type="SAM" id="MobiDB-lite"/>
    </source>
</evidence>
<keyword evidence="3 8" id="KW-0812">Transmembrane</keyword>
<feature type="transmembrane region" description="Helical" evidence="8">
    <location>
        <begin position="459"/>
        <end position="484"/>
    </location>
</feature>
<evidence type="ECO:0000256" key="8">
    <source>
        <dbReference type="SAM" id="Phobius"/>
    </source>
</evidence>
<evidence type="ECO:0000256" key="5">
    <source>
        <dbReference type="ARBA" id="ARBA00023136"/>
    </source>
</evidence>
<dbReference type="PANTHER" id="PTHR12385">
    <property type="entry name" value="CHOLINE TRANSPORTER-LIKE (SLC FAMILY 44)"/>
    <property type="match status" value="1"/>
</dbReference>
<dbReference type="EMBL" id="CACVKT020001887">
    <property type="protein sequence ID" value="CAC5373358.1"/>
    <property type="molecule type" value="Genomic_DNA"/>
</dbReference>
<feature type="transmembrane region" description="Helical" evidence="8">
    <location>
        <begin position="235"/>
        <end position="255"/>
    </location>
</feature>
<feature type="transmembrane region" description="Helical" evidence="8">
    <location>
        <begin position="312"/>
        <end position="334"/>
    </location>
</feature>
<feature type="transmembrane region" description="Helical" evidence="8">
    <location>
        <begin position="637"/>
        <end position="660"/>
    </location>
</feature>
<feature type="transmembrane region" description="Helical" evidence="8">
    <location>
        <begin position="32"/>
        <end position="53"/>
    </location>
</feature>
<name>A0A6J8AU63_MYTCO</name>
<dbReference type="PANTHER" id="PTHR12385:SF14">
    <property type="entry name" value="CHOLINE TRANSPORTER-LIKE 2"/>
    <property type="match status" value="1"/>
</dbReference>